<dbReference type="EMBL" id="WMFL01000060">
    <property type="protein sequence ID" value="NJI02174.1"/>
    <property type="molecule type" value="Genomic_DNA"/>
</dbReference>
<reference evidence="1" key="1">
    <citation type="submission" date="2019-11" db="EMBL/GenBank/DDBJ databases">
        <title>Whole genome comparisons of Staphylococcus agnetis isolates from cattle and chickens.</title>
        <authorList>
            <person name="Rhoads D."/>
            <person name="Shwani A."/>
            <person name="Adkins P."/>
            <person name="Calcutt M."/>
            <person name="Middleton J."/>
        </authorList>
    </citation>
    <scope>NUCLEOTIDE SEQUENCE</scope>
    <source>
        <strain evidence="1">1387</strain>
    </source>
</reference>
<dbReference type="AlphaFoldDB" id="A0A2T4MH54"/>
<protein>
    <submittedName>
        <fullName evidence="1">Accessory Sec system protein Asp3</fullName>
    </submittedName>
</protein>
<name>A0A2T4MH54_9STAP</name>
<dbReference type="Proteomes" id="UP000646308">
    <property type="component" value="Unassembled WGS sequence"/>
</dbReference>
<dbReference type="Pfam" id="PF15432">
    <property type="entry name" value="Sec-ASP3"/>
    <property type="match status" value="1"/>
</dbReference>
<dbReference type="RefSeq" id="WP_107368404.1">
    <property type="nucleotide sequence ID" value="NZ_CP045927.1"/>
</dbReference>
<evidence type="ECO:0000313" key="1">
    <source>
        <dbReference type="EMBL" id="NJI02174.1"/>
    </source>
</evidence>
<proteinExistence type="predicted"/>
<dbReference type="InterPro" id="IPR022259">
    <property type="entry name" value="Acessory_Sec_prot_Asp3"/>
</dbReference>
<sequence length="301" mass="35185">MQNHNYTIRWTQIIPNTFMYGSRLHFNHHETIFKNRLMPSGIVIHEWKMMTNYAEEKTIPTLPILERGATYHFSFDYDVEPSTGIYFKIIFKRRNGTIFDTRIIQQREVAMTYPNEAFSYELQMINAAATSVCFRSIKIQHQDENTDSKVLRISDIINENPSLPVLNILFAETQPLSSDAIREFENVIKVEHWQHYDIETLRDKLMHLKNKGTLHFIGYHEQSSAIAYRMATMLNGTAFVTHHLNTVGDVERDQAAPIICYTHEEHDLHAHTVIVQEMLNPSRYLNHIDLDVFNGGRQNGY</sequence>
<evidence type="ECO:0000313" key="2">
    <source>
        <dbReference type="Proteomes" id="UP000646308"/>
    </source>
</evidence>
<gene>
    <name evidence="1" type="primary">asp3</name>
    <name evidence="1" type="ORF">GLV84_04785</name>
</gene>
<dbReference type="GO" id="GO:0015031">
    <property type="term" value="P:protein transport"/>
    <property type="evidence" value="ECO:0007669"/>
    <property type="project" value="InterPro"/>
</dbReference>
<comment type="caution">
    <text evidence="1">The sequence shown here is derived from an EMBL/GenBank/DDBJ whole genome shotgun (WGS) entry which is preliminary data.</text>
</comment>
<dbReference type="NCBIfam" id="TIGR03711">
    <property type="entry name" value="acc_sec_asp3"/>
    <property type="match status" value="1"/>
</dbReference>
<accession>A0A2T4MH54</accession>
<organism evidence="1 2">
    <name type="scientific">Staphylococcus agnetis</name>
    <dbReference type="NCBI Taxonomy" id="985762"/>
    <lineage>
        <taxon>Bacteria</taxon>
        <taxon>Bacillati</taxon>
        <taxon>Bacillota</taxon>
        <taxon>Bacilli</taxon>
        <taxon>Bacillales</taxon>
        <taxon>Staphylococcaceae</taxon>
        <taxon>Staphylococcus</taxon>
    </lineage>
</organism>
<dbReference type="GeneID" id="57692740"/>